<reference evidence="1" key="1">
    <citation type="submission" date="2022-07" db="EMBL/GenBank/DDBJ databases">
        <authorList>
            <person name="Li W.-J."/>
            <person name="Deng Q.-Q."/>
        </authorList>
    </citation>
    <scope>NUCLEOTIDE SEQUENCE</scope>
    <source>
        <strain evidence="1">SYSU M60031</strain>
    </source>
</reference>
<dbReference type="RefSeq" id="WP_254760471.1">
    <property type="nucleotide sequence ID" value="NZ_JANCLT010000012.1"/>
</dbReference>
<gene>
    <name evidence="1" type="ORF">NK662_18720</name>
</gene>
<organism evidence="1 2">
    <name type="scientific">Ectobacillus ponti</name>
    <dbReference type="NCBI Taxonomy" id="2961894"/>
    <lineage>
        <taxon>Bacteria</taxon>
        <taxon>Bacillati</taxon>
        <taxon>Bacillota</taxon>
        <taxon>Bacilli</taxon>
        <taxon>Bacillales</taxon>
        <taxon>Bacillaceae</taxon>
        <taxon>Ectobacillus</taxon>
    </lineage>
</organism>
<dbReference type="AlphaFoldDB" id="A0AA42BQR5"/>
<evidence type="ECO:0000313" key="2">
    <source>
        <dbReference type="Proteomes" id="UP001156102"/>
    </source>
</evidence>
<proteinExistence type="predicted"/>
<protein>
    <submittedName>
        <fullName evidence="1">Uncharacterized protein</fullName>
    </submittedName>
</protein>
<accession>A0AA42BQR5</accession>
<comment type="caution">
    <text evidence="1">The sequence shown here is derived from an EMBL/GenBank/DDBJ whole genome shotgun (WGS) entry which is preliminary data.</text>
</comment>
<sequence length="79" mass="9427">MELNIKGQMTIFDFLPRKQDKIQPTFLVYYYQEQAARLTWIRAKDKDAAIRKFHRTHGNCKVKDIQLSNRSIEELNALE</sequence>
<dbReference type="EMBL" id="JANCLT010000012">
    <property type="protein sequence ID" value="MCP8970555.1"/>
    <property type="molecule type" value="Genomic_DNA"/>
</dbReference>
<keyword evidence="2" id="KW-1185">Reference proteome</keyword>
<name>A0AA42BQR5_9BACI</name>
<dbReference type="Proteomes" id="UP001156102">
    <property type="component" value="Unassembled WGS sequence"/>
</dbReference>
<evidence type="ECO:0000313" key="1">
    <source>
        <dbReference type="EMBL" id="MCP8970555.1"/>
    </source>
</evidence>